<evidence type="ECO:0000313" key="2">
    <source>
        <dbReference type="Proteomes" id="UP001214131"/>
    </source>
</evidence>
<proteinExistence type="predicted"/>
<organism evidence="1 2">
    <name type="scientific">Pediococcus pentosaceus</name>
    <dbReference type="NCBI Taxonomy" id="1255"/>
    <lineage>
        <taxon>Bacteria</taxon>
        <taxon>Bacillati</taxon>
        <taxon>Bacillota</taxon>
        <taxon>Bacilli</taxon>
        <taxon>Lactobacillales</taxon>
        <taxon>Lactobacillaceae</taxon>
        <taxon>Pediococcus</taxon>
    </lineage>
</organism>
<dbReference type="Proteomes" id="UP001214131">
    <property type="component" value="Plasmid unnamed3"/>
</dbReference>
<geneLocation type="plasmid" evidence="1 2">
    <name>unnamed3</name>
</geneLocation>
<dbReference type="RefSeq" id="WP_275000715.1">
    <property type="nucleotide sequence ID" value="NZ_CP118742.1"/>
</dbReference>
<evidence type="ECO:0000313" key="1">
    <source>
        <dbReference type="EMBL" id="WEA58266.1"/>
    </source>
</evidence>
<reference evidence="1 2" key="1">
    <citation type="submission" date="2023-02" db="EMBL/GenBank/DDBJ databases">
        <title>Comparative genomics and fermentation flavor characterization of five lactic acid bacteria reveal flavor biosynthesis metabolic pathways in fermented muskmelon puree.</title>
        <authorList>
            <person name="Yuan L."/>
            <person name="Li M."/>
            <person name="Xu X."/>
            <person name="Lao F."/>
            <person name="Wu J."/>
        </authorList>
    </citation>
    <scope>NUCLEOTIDE SEQUENCE [LARGE SCALE GENOMIC DNA]</scope>
    <source>
        <strain evidence="1 2">Ca-4</strain>
        <plasmid evidence="1 2">unnamed3</plasmid>
    </source>
</reference>
<gene>
    <name evidence="1" type="ORF">PWB86_09665</name>
</gene>
<accession>A0ABD7X9F6</accession>
<protein>
    <submittedName>
        <fullName evidence="1">Uncharacterized protein</fullName>
    </submittedName>
</protein>
<sequence>MQITTKQDLEFTKKAYKISYEMQSAEFKHDFRHIVFHNRLTDEQKIMSLKMLLGEE</sequence>
<dbReference type="AlphaFoldDB" id="A0ABD7X9F6"/>
<dbReference type="EMBL" id="CP118742">
    <property type="protein sequence ID" value="WEA58266.1"/>
    <property type="molecule type" value="Genomic_DNA"/>
</dbReference>
<keyword evidence="1" id="KW-0614">Plasmid</keyword>
<name>A0ABD7X9F6_PEDPE</name>